<proteinExistence type="predicted"/>
<sequence length="88" mass="8837">MYYRPPTTVVSNGMGTTVVSTNATPMVTPVVASPIMATPVISPVVATPVIATPMVTPVVAAPVVATPLCGAPVVATPYGMGYGGARFF</sequence>
<accession>A0A1I7TMS6</accession>
<dbReference type="WBParaSite" id="Csp11.Scaffold628.g7472.t1">
    <property type="protein sequence ID" value="Csp11.Scaffold628.g7472.t1"/>
    <property type="gene ID" value="Csp11.Scaffold628.g7472"/>
</dbReference>
<dbReference type="AlphaFoldDB" id="A0A1I7TMS6"/>
<dbReference type="Proteomes" id="UP000095282">
    <property type="component" value="Unplaced"/>
</dbReference>
<name>A0A1I7TMS6_9PELO</name>
<organism evidence="1 2">
    <name type="scientific">Caenorhabditis tropicalis</name>
    <dbReference type="NCBI Taxonomy" id="1561998"/>
    <lineage>
        <taxon>Eukaryota</taxon>
        <taxon>Metazoa</taxon>
        <taxon>Ecdysozoa</taxon>
        <taxon>Nematoda</taxon>
        <taxon>Chromadorea</taxon>
        <taxon>Rhabditida</taxon>
        <taxon>Rhabditina</taxon>
        <taxon>Rhabditomorpha</taxon>
        <taxon>Rhabditoidea</taxon>
        <taxon>Rhabditidae</taxon>
        <taxon>Peloderinae</taxon>
        <taxon>Caenorhabditis</taxon>
    </lineage>
</organism>
<protein>
    <submittedName>
        <fullName evidence="2">PPE family domain protein</fullName>
    </submittedName>
</protein>
<evidence type="ECO:0000313" key="1">
    <source>
        <dbReference type="Proteomes" id="UP000095282"/>
    </source>
</evidence>
<evidence type="ECO:0000313" key="2">
    <source>
        <dbReference type="WBParaSite" id="Csp11.Scaffold628.g7472.t1"/>
    </source>
</evidence>
<dbReference type="eggNOG" id="ENOG502TJ6Q">
    <property type="taxonomic scope" value="Eukaryota"/>
</dbReference>
<keyword evidence="1" id="KW-1185">Reference proteome</keyword>
<reference evidence="2" key="1">
    <citation type="submission" date="2016-11" db="UniProtKB">
        <authorList>
            <consortium name="WormBaseParasite"/>
        </authorList>
    </citation>
    <scope>IDENTIFICATION</scope>
</reference>